<keyword evidence="2" id="KW-0547">Nucleotide-binding</keyword>
<dbReference type="GO" id="GO:0016874">
    <property type="term" value="F:ligase activity"/>
    <property type="evidence" value="ECO:0007669"/>
    <property type="project" value="UniProtKB-KW"/>
</dbReference>
<dbReference type="EMBL" id="VZOL01000002">
    <property type="protein sequence ID" value="KAB0686479.1"/>
    <property type="molecule type" value="Genomic_DNA"/>
</dbReference>
<evidence type="ECO:0000256" key="1">
    <source>
        <dbReference type="ARBA" id="ARBA00022598"/>
    </source>
</evidence>
<dbReference type="PANTHER" id="PTHR43585">
    <property type="entry name" value="FUMIPYRROLE BIOSYNTHESIS PROTEIN C"/>
    <property type="match status" value="1"/>
</dbReference>
<dbReference type="Proteomes" id="UP000473571">
    <property type="component" value="Unassembled WGS sequence"/>
</dbReference>
<name>A0A6L3NPD2_9BURK</name>
<dbReference type="RefSeq" id="WP_151002866.1">
    <property type="nucleotide sequence ID" value="NZ_CABVPO010000019.1"/>
</dbReference>
<dbReference type="Pfam" id="PF13535">
    <property type="entry name" value="ATP-grasp_4"/>
    <property type="match status" value="1"/>
</dbReference>
<dbReference type="AlphaFoldDB" id="A0A6L3NPD2"/>
<accession>A0A6L3NPD2</accession>
<evidence type="ECO:0000313" key="4">
    <source>
        <dbReference type="EMBL" id="KAB0686479.1"/>
    </source>
</evidence>
<dbReference type="SUPFAM" id="SSF56059">
    <property type="entry name" value="Glutathione synthetase ATP-binding domain-like"/>
    <property type="match status" value="1"/>
</dbReference>
<protein>
    <submittedName>
        <fullName evidence="4">ATP-grasp domain-containing protein</fullName>
    </submittedName>
</protein>
<evidence type="ECO:0000313" key="5">
    <source>
        <dbReference type="Proteomes" id="UP000473571"/>
    </source>
</evidence>
<evidence type="ECO:0000256" key="2">
    <source>
        <dbReference type="ARBA" id="ARBA00022741"/>
    </source>
</evidence>
<proteinExistence type="predicted"/>
<organism evidence="4 5">
    <name type="scientific">Burkholderia territorii</name>
    <dbReference type="NCBI Taxonomy" id="1503055"/>
    <lineage>
        <taxon>Bacteria</taxon>
        <taxon>Pseudomonadati</taxon>
        <taxon>Pseudomonadota</taxon>
        <taxon>Betaproteobacteria</taxon>
        <taxon>Burkholderiales</taxon>
        <taxon>Burkholderiaceae</taxon>
        <taxon>Burkholderia</taxon>
        <taxon>Burkholderia cepacia complex</taxon>
    </lineage>
</organism>
<sequence>MTTLTLPDAAAPPLSLTAPSAGPVVLVDAYSTGALLARTFRTQARCVHVRSRSAMPEVFRASVPNDIFEASDTLDERGVDTLAHRVAAWQPCAVVAASEFGVELADALAERLGLPGNTTQLSGARRNKFLMGEALAAANVPAAGQLRAADLDTLLAWHAANGGRRIVVKPLDSAGSDHVYLCDDAEQIATAFHAIKGKTNLMMCENDAVLAQDYLEGEEYVVNSVSHGGLHRITDIWHSRKIELEGGRKIYDCEDLVDPDQAEIAQLVQYVSRALDALGIAHGPAHTELILTPNGPRLLETGACISGLANPAALRRATGADQIELTVACHLAPPQLARYPTTYRRKTHARCVNLIAPESGGVFSHDAVRALLAPLASFESIRLRLADGALLRRTVDLNSSPGALFLVHDDPEQIERDYQTIRTWENRSRPQHS</sequence>
<dbReference type="NCBIfam" id="NF005543">
    <property type="entry name" value="PRK07206.1"/>
    <property type="match status" value="1"/>
</dbReference>
<dbReference type="InterPro" id="IPR011761">
    <property type="entry name" value="ATP-grasp"/>
</dbReference>
<comment type="caution">
    <text evidence="4">The sequence shown here is derived from an EMBL/GenBank/DDBJ whole genome shotgun (WGS) entry which is preliminary data.</text>
</comment>
<evidence type="ECO:0000256" key="3">
    <source>
        <dbReference type="ARBA" id="ARBA00022840"/>
    </source>
</evidence>
<dbReference type="Gene3D" id="3.30.470.20">
    <property type="entry name" value="ATP-grasp fold, B domain"/>
    <property type="match status" value="1"/>
</dbReference>
<reference evidence="4 5" key="1">
    <citation type="submission" date="2019-09" db="EMBL/GenBank/DDBJ databases">
        <title>Draft genome sequences of 48 bacterial type strains from the CCUG.</title>
        <authorList>
            <person name="Tunovic T."/>
            <person name="Pineiro-Iglesias B."/>
            <person name="Unosson C."/>
            <person name="Inganas E."/>
            <person name="Ohlen M."/>
            <person name="Cardew S."/>
            <person name="Jensie-Markopoulos S."/>
            <person name="Salva-Serra F."/>
            <person name="Jaen-Luchoro D."/>
            <person name="Karlsson R."/>
            <person name="Svensson-Stadler L."/>
            <person name="Chun J."/>
            <person name="Moore E."/>
        </authorList>
    </citation>
    <scope>NUCLEOTIDE SEQUENCE [LARGE SCALE GENOMIC DNA]</scope>
    <source>
        <strain evidence="4 5">CCUG 65687</strain>
    </source>
</reference>
<dbReference type="PANTHER" id="PTHR43585:SF2">
    <property type="entry name" value="ATP-GRASP ENZYME FSQD"/>
    <property type="match status" value="1"/>
</dbReference>
<gene>
    <name evidence="4" type="ORF">F7R13_00550</name>
</gene>
<dbReference type="InterPro" id="IPR052032">
    <property type="entry name" value="ATP-dep_AA_Ligase"/>
</dbReference>
<keyword evidence="1" id="KW-0436">Ligase</keyword>
<keyword evidence="3" id="KW-0067">ATP-binding</keyword>
<dbReference type="PROSITE" id="PS50975">
    <property type="entry name" value="ATP_GRASP"/>
    <property type="match status" value="1"/>
</dbReference>
<dbReference type="GO" id="GO:0046872">
    <property type="term" value="F:metal ion binding"/>
    <property type="evidence" value="ECO:0007669"/>
    <property type="project" value="InterPro"/>
</dbReference>
<dbReference type="GO" id="GO:0005524">
    <property type="term" value="F:ATP binding"/>
    <property type="evidence" value="ECO:0007669"/>
    <property type="project" value="UniProtKB-UniRule"/>
</dbReference>